<dbReference type="InterPro" id="IPR015943">
    <property type="entry name" value="WD40/YVTN_repeat-like_dom_sf"/>
</dbReference>
<dbReference type="Pfam" id="PF13360">
    <property type="entry name" value="PQQ_2"/>
    <property type="match status" value="1"/>
</dbReference>
<dbReference type="AlphaFoldDB" id="A0A1G6ZS55"/>
<dbReference type="STRING" id="521013.SAMN04488567_0645"/>
<evidence type="ECO:0000313" key="3">
    <source>
        <dbReference type="Proteomes" id="UP000198922"/>
    </source>
</evidence>
<proteinExistence type="predicted"/>
<name>A0A1G6ZS55_9RHOB</name>
<sequence>MRSSALIGLGAVALLAACGEPDVRLPGDRIGVAMPGAALPAADRDRPLALAQPVLNADWTHRGGESDHDIAHPALAGQIAPLFEVPIGKGESRSARITADPVVVNGRVYTLDARAGVTAFTAEGRPLWRRDLTPLAERAEDASGGGLATDGARLYVSTGFGEITALDAATGDEVWTQDLQAPGSAAPTVARGKVYAVARDSRAVALDAKTGRILWETTGNEAAAVFDAGAGPAVAGDLAVLPFASGEVLGVFPDGGLRRWSSVVAGKRPGAAAAQAAGGLSGDPVIESGRVYAGNATGRLAAFDAFTGETIWTAADGALSPVVPAGDSLFLVNDLGQLVRLEAATGRPIWRTDLPKGAEGGFLRRDRLFAHYGPVLAGGRLITASSDGMLRQFDPVSGQLMAEQPLPAGAATNPVVAGGVLYVATEAGTLAAFR</sequence>
<evidence type="ECO:0000259" key="1">
    <source>
        <dbReference type="Pfam" id="PF13360"/>
    </source>
</evidence>
<dbReference type="OrthoDB" id="5290752at2"/>
<keyword evidence="3" id="KW-1185">Reference proteome</keyword>
<protein>
    <submittedName>
        <fullName evidence="2">Outer membrane protein assembly factor BamB, contains PQQ-like beta-propeller repeat</fullName>
    </submittedName>
</protein>
<dbReference type="PANTHER" id="PTHR34512">
    <property type="entry name" value="CELL SURFACE PROTEIN"/>
    <property type="match status" value="1"/>
</dbReference>
<dbReference type="SMART" id="SM00564">
    <property type="entry name" value="PQQ"/>
    <property type="match status" value="6"/>
</dbReference>
<reference evidence="3" key="1">
    <citation type="submission" date="2016-10" db="EMBL/GenBank/DDBJ databases">
        <authorList>
            <person name="Varghese N."/>
            <person name="Submissions S."/>
        </authorList>
    </citation>
    <scope>NUCLEOTIDE SEQUENCE [LARGE SCALE GENOMIC DNA]</scope>
    <source>
        <strain evidence="3">DSM 21424</strain>
    </source>
</reference>
<dbReference type="RefSeq" id="WP_090109277.1">
    <property type="nucleotide sequence ID" value="NZ_FNAT01000001.1"/>
</dbReference>
<feature type="domain" description="Pyrrolo-quinoline quinone repeat" evidence="1">
    <location>
        <begin position="115"/>
        <end position="352"/>
    </location>
</feature>
<gene>
    <name evidence="2" type="ORF">SAMN04488567_0645</name>
</gene>
<accession>A0A1G6ZS55</accession>
<dbReference type="EMBL" id="FNAT01000001">
    <property type="protein sequence ID" value="SDE05223.1"/>
    <property type="molecule type" value="Genomic_DNA"/>
</dbReference>
<dbReference type="InterPro" id="IPR018391">
    <property type="entry name" value="PQQ_b-propeller_rpt"/>
</dbReference>
<dbReference type="InterPro" id="IPR002372">
    <property type="entry name" value="PQQ_rpt_dom"/>
</dbReference>
<dbReference type="PANTHER" id="PTHR34512:SF30">
    <property type="entry name" value="OUTER MEMBRANE PROTEIN ASSEMBLY FACTOR BAMB"/>
    <property type="match status" value="1"/>
</dbReference>
<dbReference type="PROSITE" id="PS51257">
    <property type="entry name" value="PROKAR_LIPOPROTEIN"/>
    <property type="match status" value="1"/>
</dbReference>
<dbReference type="InterPro" id="IPR011047">
    <property type="entry name" value="Quinoprotein_ADH-like_sf"/>
</dbReference>
<dbReference type="SUPFAM" id="SSF50998">
    <property type="entry name" value="Quinoprotein alcohol dehydrogenase-like"/>
    <property type="match status" value="2"/>
</dbReference>
<organism evidence="2 3">
    <name type="scientific">Limimaricola pyoseonensis</name>
    <dbReference type="NCBI Taxonomy" id="521013"/>
    <lineage>
        <taxon>Bacteria</taxon>
        <taxon>Pseudomonadati</taxon>
        <taxon>Pseudomonadota</taxon>
        <taxon>Alphaproteobacteria</taxon>
        <taxon>Rhodobacterales</taxon>
        <taxon>Paracoccaceae</taxon>
        <taxon>Limimaricola</taxon>
    </lineage>
</organism>
<dbReference type="Proteomes" id="UP000198922">
    <property type="component" value="Unassembled WGS sequence"/>
</dbReference>
<dbReference type="Gene3D" id="2.130.10.10">
    <property type="entry name" value="YVTN repeat-like/Quinoprotein amine dehydrogenase"/>
    <property type="match status" value="1"/>
</dbReference>
<evidence type="ECO:0000313" key="2">
    <source>
        <dbReference type="EMBL" id="SDE05223.1"/>
    </source>
</evidence>